<dbReference type="InterPro" id="IPR007844">
    <property type="entry name" value="AsmA"/>
</dbReference>
<dbReference type="Pfam" id="PF05170">
    <property type="entry name" value="AsmA"/>
    <property type="match status" value="1"/>
</dbReference>
<dbReference type="EMBL" id="JAPEUL010000006">
    <property type="protein sequence ID" value="MCW4628637.1"/>
    <property type="molecule type" value="Genomic_DNA"/>
</dbReference>
<proteinExistence type="predicted"/>
<dbReference type="RefSeq" id="WP_265217865.1">
    <property type="nucleotide sequence ID" value="NZ_JAPEUL010000006.1"/>
</dbReference>
<evidence type="ECO:0000313" key="3">
    <source>
        <dbReference type="Proteomes" id="UP001431181"/>
    </source>
</evidence>
<feature type="domain" description="AsmA" evidence="1">
    <location>
        <begin position="5"/>
        <end position="60"/>
    </location>
</feature>
<accession>A0ABT3KET4</accession>
<dbReference type="Proteomes" id="UP001431181">
    <property type="component" value="Unassembled WGS sequence"/>
</dbReference>
<organism evidence="2 3">
    <name type="scientific">Marinomonas rhodophyticola</name>
    <dbReference type="NCBI Taxonomy" id="2992803"/>
    <lineage>
        <taxon>Bacteria</taxon>
        <taxon>Pseudomonadati</taxon>
        <taxon>Pseudomonadota</taxon>
        <taxon>Gammaproteobacteria</taxon>
        <taxon>Oceanospirillales</taxon>
        <taxon>Oceanospirillaceae</taxon>
        <taxon>Marinomonas</taxon>
    </lineage>
</organism>
<evidence type="ECO:0000313" key="2">
    <source>
        <dbReference type="EMBL" id="MCW4628637.1"/>
    </source>
</evidence>
<comment type="caution">
    <text evidence="2">The sequence shown here is derived from an EMBL/GenBank/DDBJ whole genome shotgun (WGS) entry which is preliminary data.</text>
</comment>
<name>A0ABT3KET4_9GAMM</name>
<evidence type="ECO:0000259" key="1">
    <source>
        <dbReference type="Pfam" id="PF05170"/>
    </source>
</evidence>
<protein>
    <recommendedName>
        <fullName evidence="1">AsmA domain-containing protein</fullName>
    </recommendedName>
</protein>
<gene>
    <name evidence="2" type="ORF">ONZ52_06430</name>
</gene>
<sequence length="67" mass="7391">MVWIKRLSLLVVGLLAIIALLLAYVMLFVNPNDFKDELKSVALEKANVSLRLDGDISWSFSLGLGLS</sequence>
<keyword evidence="3" id="KW-1185">Reference proteome</keyword>
<reference evidence="2" key="1">
    <citation type="submission" date="2022-11" db="EMBL/GenBank/DDBJ databases">
        <title>Marinomonas sp. nov., isolated from marine algae.</title>
        <authorList>
            <person name="Choi D.G."/>
            <person name="Kim J.M."/>
            <person name="Lee J.K."/>
            <person name="Baek J.H."/>
            <person name="Jeon C.O."/>
        </authorList>
    </citation>
    <scope>NUCLEOTIDE SEQUENCE</scope>
    <source>
        <strain evidence="2">KJ51-3</strain>
    </source>
</reference>